<dbReference type="AlphaFoldDB" id="A0A1Q9C2N9"/>
<proteinExistence type="predicted"/>
<accession>A0A1Q9C2N9</accession>
<dbReference type="GO" id="GO:0051082">
    <property type="term" value="F:unfolded protein binding"/>
    <property type="evidence" value="ECO:0007669"/>
    <property type="project" value="TreeGrafter"/>
</dbReference>
<dbReference type="SMART" id="SM00271">
    <property type="entry name" value="DnaJ"/>
    <property type="match status" value="1"/>
</dbReference>
<keyword evidence="3" id="KW-1133">Transmembrane helix</keyword>
<organism evidence="5 6">
    <name type="scientific">Symbiodinium microadriaticum</name>
    <name type="common">Dinoflagellate</name>
    <name type="synonym">Zooxanthella microadriatica</name>
    <dbReference type="NCBI Taxonomy" id="2951"/>
    <lineage>
        <taxon>Eukaryota</taxon>
        <taxon>Sar</taxon>
        <taxon>Alveolata</taxon>
        <taxon>Dinophyceae</taxon>
        <taxon>Suessiales</taxon>
        <taxon>Symbiodiniaceae</taxon>
        <taxon>Symbiodinium</taxon>
    </lineage>
</organism>
<dbReference type="OrthoDB" id="10250354at2759"/>
<dbReference type="PRINTS" id="PR00625">
    <property type="entry name" value="JDOMAIN"/>
</dbReference>
<dbReference type="Proteomes" id="UP000186817">
    <property type="component" value="Unassembled WGS sequence"/>
</dbReference>
<dbReference type="EMBL" id="LSRX01001822">
    <property type="protein sequence ID" value="OLP77194.1"/>
    <property type="molecule type" value="Genomic_DNA"/>
</dbReference>
<dbReference type="PROSITE" id="PS50076">
    <property type="entry name" value="DNAJ_2"/>
    <property type="match status" value="1"/>
</dbReference>
<dbReference type="Gene3D" id="1.10.287.110">
    <property type="entry name" value="DnaJ domain"/>
    <property type="match status" value="1"/>
</dbReference>
<feature type="transmembrane region" description="Helical" evidence="3">
    <location>
        <begin position="146"/>
        <end position="166"/>
    </location>
</feature>
<dbReference type="SUPFAM" id="SSF46565">
    <property type="entry name" value="Chaperone J-domain"/>
    <property type="match status" value="1"/>
</dbReference>
<dbReference type="InterPro" id="IPR036869">
    <property type="entry name" value="J_dom_sf"/>
</dbReference>
<keyword evidence="1" id="KW-0143">Chaperone</keyword>
<dbReference type="PANTHER" id="PTHR43096">
    <property type="entry name" value="DNAJ HOMOLOG 1, MITOCHONDRIAL-RELATED"/>
    <property type="match status" value="1"/>
</dbReference>
<dbReference type="GO" id="GO:0005737">
    <property type="term" value="C:cytoplasm"/>
    <property type="evidence" value="ECO:0007669"/>
    <property type="project" value="TreeGrafter"/>
</dbReference>
<feature type="domain" description="J" evidence="4">
    <location>
        <begin position="3"/>
        <end position="67"/>
    </location>
</feature>
<dbReference type="PANTHER" id="PTHR43096:SF52">
    <property type="entry name" value="DNAJ HOMOLOG 1, MITOCHONDRIAL-RELATED"/>
    <property type="match status" value="1"/>
</dbReference>
<feature type="region of interest" description="Disordered" evidence="2">
    <location>
        <begin position="59"/>
        <end position="101"/>
    </location>
</feature>
<dbReference type="InterPro" id="IPR018253">
    <property type="entry name" value="DnaJ_domain_CS"/>
</dbReference>
<evidence type="ECO:0000256" key="3">
    <source>
        <dbReference type="SAM" id="Phobius"/>
    </source>
</evidence>
<evidence type="ECO:0000313" key="6">
    <source>
        <dbReference type="Proteomes" id="UP000186817"/>
    </source>
</evidence>
<comment type="caution">
    <text evidence="5">The sequence shown here is derived from an EMBL/GenBank/DDBJ whole genome shotgun (WGS) entry which is preliminary data.</text>
</comment>
<evidence type="ECO:0000256" key="1">
    <source>
        <dbReference type="ARBA" id="ARBA00023186"/>
    </source>
</evidence>
<keyword evidence="6" id="KW-1185">Reference proteome</keyword>
<dbReference type="Pfam" id="PF00226">
    <property type="entry name" value="DnaJ"/>
    <property type="match status" value="1"/>
</dbReference>
<dbReference type="OMA" id="FYINLMF"/>
<gene>
    <name evidence="5" type="primary">dnaJ</name>
    <name evidence="5" type="ORF">AK812_SmicGene42777</name>
</gene>
<dbReference type="InterPro" id="IPR001623">
    <property type="entry name" value="DnaJ_domain"/>
</dbReference>
<protein>
    <submittedName>
        <fullName evidence="5">Chaperone protein DnaJ</fullName>
    </submittedName>
</protein>
<dbReference type="CDD" id="cd06257">
    <property type="entry name" value="DnaJ"/>
    <property type="match status" value="1"/>
</dbReference>
<evidence type="ECO:0000256" key="2">
    <source>
        <dbReference type="SAM" id="MobiDB-lite"/>
    </source>
</evidence>
<evidence type="ECO:0000259" key="4">
    <source>
        <dbReference type="PROSITE" id="PS50076"/>
    </source>
</evidence>
<name>A0A1Q9C2N9_SYMMI</name>
<keyword evidence="3" id="KW-0472">Membrane</keyword>
<dbReference type="PROSITE" id="PS00636">
    <property type="entry name" value="DNAJ_1"/>
    <property type="match status" value="1"/>
</dbReference>
<keyword evidence="3" id="KW-0812">Transmembrane</keyword>
<reference evidence="5 6" key="1">
    <citation type="submission" date="2016-02" db="EMBL/GenBank/DDBJ databases">
        <title>Genome analysis of coral dinoflagellate symbionts highlights evolutionary adaptations to a symbiotic lifestyle.</title>
        <authorList>
            <person name="Aranda M."/>
            <person name="Li Y."/>
            <person name="Liew Y.J."/>
            <person name="Baumgarten S."/>
            <person name="Simakov O."/>
            <person name="Wilson M."/>
            <person name="Piel J."/>
            <person name="Ashoor H."/>
            <person name="Bougouffa S."/>
            <person name="Bajic V.B."/>
            <person name="Ryu T."/>
            <person name="Ravasi T."/>
            <person name="Bayer T."/>
            <person name="Micklem G."/>
            <person name="Kim H."/>
            <person name="Bhak J."/>
            <person name="Lajeunesse T.C."/>
            <person name="Voolstra C.R."/>
        </authorList>
    </citation>
    <scope>NUCLEOTIDE SEQUENCE [LARGE SCALE GENOMIC DNA]</scope>
    <source>
        <strain evidence="5 6">CCMP2467</strain>
    </source>
</reference>
<sequence length="208" mass="24421">MCAFYQALGVPRSASKETIRLAYLRLAKQLHPDVNKAAGAEQSFQKVRDAYEVLSNDDKRREYDRQIAPPDRGPRSGPDPRAAWMYRSRTGQPGGTGMSGKPYGFTDEAAWRARQEYEEMRRRAEEAQFYAEFNQYRYRQSLFESLLRFVPLVVPLWFVAMLFGLYRRSRSVDQGNPAEMLYWDEFDRAWARDAYGRTHRLPDLDKQR</sequence>
<dbReference type="GO" id="GO:0042026">
    <property type="term" value="P:protein refolding"/>
    <property type="evidence" value="ECO:0007669"/>
    <property type="project" value="TreeGrafter"/>
</dbReference>
<evidence type="ECO:0000313" key="5">
    <source>
        <dbReference type="EMBL" id="OLP77194.1"/>
    </source>
</evidence>